<proteinExistence type="predicted"/>
<accession>A0A841PKY0</accession>
<protein>
    <submittedName>
        <fullName evidence="1">Uncharacterized protein</fullName>
    </submittedName>
</protein>
<name>A0A841PKY0_9HYPH</name>
<keyword evidence="2" id="KW-1185">Reference proteome</keyword>
<dbReference type="AlphaFoldDB" id="A0A841PKY0"/>
<reference evidence="1 2" key="1">
    <citation type="submission" date="2020-08" db="EMBL/GenBank/DDBJ databases">
        <title>Genomic Encyclopedia of Type Strains, Phase IV (KMG-IV): sequencing the most valuable type-strain genomes for metagenomic binning, comparative biology and taxonomic classification.</title>
        <authorList>
            <person name="Goeker M."/>
        </authorList>
    </citation>
    <scope>NUCLEOTIDE SEQUENCE [LARGE SCALE GENOMIC DNA]</scope>
    <source>
        <strain evidence="1 2">DSM 100039</strain>
    </source>
</reference>
<gene>
    <name evidence="1" type="ORF">HNQ71_003506</name>
</gene>
<evidence type="ECO:0000313" key="2">
    <source>
        <dbReference type="Proteomes" id="UP000556329"/>
    </source>
</evidence>
<evidence type="ECO:0000313" key="1">
    <source>
        <dbReference type="EMBL" id="MBB6410832.1"/>
    </source>
</evidence>
<sequence length="74" mass="8350">MRRQTVFIGMTPTLRLRIETTIENLLSLLDEIDGDENLEPDHAGFDRRAMDDRESLITATTSNHSAHETIEPAA</sequence>
<comment type="caution">
    <text evidence="1">The sequence shown here is derived from an EMBL/GenBank/DDBJ whole genome shotgun (WGS) entry which is preliminary data.</text>
</comment>
<organism evidence="1 2">
    <name type="scientific">Mesorhizobium sangaii</name>
    <dbReference type="NCBI Taxonomy" id="505389"/>
    <lineage>
        <taxon>Bacteria</taxon>
        <taxon>Pseudomonadati</taxon>
        <taxon>Pseudomonadota</taxon>
        <taxon>Alphaproteobacteria</taxon>
        <taxon>Hyphomicrobiales</taxon>
        <taxon>Phyllobacteriaceae</taxon>
        <taxon>Mesorhizobium</taxon>
    </lineage>
</organism>
<dbReference type="EMBL" id="JACHEF010000003">
    <property type="protein sequence ID" value="MBB6410832.1"/>
    <property type="molecule type" value="Genomic_DNA"/>
</dbReference>
<dbReference type="RefSeq" id="WP_184873728.1">
    <property type="nucleotide sequence ID" value="NZ_JACHEF010000003.1"/>
</dbReference>
<dbReference type="Proteomes" id="UP000556329">
    <property type="component" value="Unassembled WGS sequence"/>
</dbReference>